<organism evidence="7 8">
    <name type="scientific">Crenobacter luteus</name>
    <dbReference type="NCBI Taxonomy" id="1452487"/>
    <lineage>
        <taxon>Bacteria</taxon>
        <taxon>Pseudomonadati</taxon>
        <taxon>Pseudomonadota</taxon>
        <taxon>Betaproteobacteria</taxon>
        <taxon>Neisseriales</taxon>
        <taxon>Neisseriaceae</taxon>
        <taxon>Crenobacter</taxon>
    </lineage>
</organism>
<feature type="binding site" evidence="3">
    <location>
        <position position="159"/>
    </location>
    <ligand>
        <name>Cu cation</name>
        <dbReference type="ChEBI" id="CHEBI:23378"/>
    </ligand>
</feature>
<dbReference type="Gene3D" id="3.40.30.10">
    <property type="entry name" value="Glutaredoxin"/>
    <property type="match status" value="1"/>
</dbReference>
<dbReference type="STRING" id="1452487.AVW16_09045"/>
<dbReference type="CDD" id="cd02968">
    <property type="entry name" value="SCO"/>
    <property type="match status" value="1"/>
</dbReference>
<comment type="caution">
    <text evidence="7">The sequence shown here is derived from an EMBL/GenBank/DDBJ whole genome shotgun (WGS) entry which is preliminary data.</text>
</comment>
<feature type="signal peptide" evidence="5">
    <location>
        <begin position="1"/>
        <end position="19"/>
    </location>
</feature>
<evidence type="ECO:0000256" key="4">
    <source>
        <dbReference type="PIRSR" id="PIRSR603782-2"/>
    </source>
</evidence>
<dbReference type="PROSITE" id="PS51352">
    <property type="entry name" value="THIOREDOXIN_2"/>
    <property type="match status" value="1"/>
</dbReference>
<dbReference type="InterPro" id="IPR003782">
    <property type="entry name" value="SCO1/SenC"/>
</dbReference>
<dbReference type="InterPro" id="IPR036249">
    <property type="entry name" value="Thioredoxin-like_sf"/>
</dbReference>
<dbReference type="EMBL" id="LQQU01000015">
    <property type="protein sequence ID" value="KZE33298.1"/>
    <property type="molecule type" value="Genomic_DNA"/>
</dbReference>
<dbReference type="SUPFAM" id="SSF52833">
    <property type="entry name" value="Thioredoxin-like"/>
    <property type="match status" value="1"/>
</dbReference>
<dbReference type="GO" id="GO:0046872">
    <property type="term" value="F:metal ion binding"/>
    <property type="evidence" value="ECO:0007669"/>
    <property type="project" value="UniProtKB-KW"/>
</dbReference>
<evidence type="ECO:0000256" key="5">
    <source>
        <dbReference type="SAM" id="SignalP"/>
    </source>
</evidence>
<dbReference type="PANTHER" id="PTHR12151">
    <property type="entry name" value="ELECTRON TRANSPORT PROTIN SCO1/SENC FAMILY MEMBER"/>
    <property type="match status" value="1"/>
</dbReference>
<keyword evidence="3" id="KW-0479">Metal-binding</keyword>
<keyword evidence="8" id="KW-1185">Reference proteome</keyword>
<dbReference type="OrthoDB" id="9790194at2"/>
<dbReference type="InterPro" id="IPR013766">
    <property type="entry name" value="Thioredoxin_domain"/>
</dbReference>
<dbReference type="FunFam" id="3.40.30.10:FF:000013">
    <property type="entry name" value="Blast:Protein SCO1 homolog, mitochondrial"/>
    <property type="match status" value="1"/>
</dbReference>
<evidence type="ECO:0000313" key="7">
    <source>
        <dbReference type="EMBL" id="KZE33298.1"/>
    </source>
</evidence>
<name>A0A161R934_9NEIS</name>
<evidence type="ECO:0000256" key="3">
    <source>
        <dbReference type="PIRSR" id="PIRSR603782-1"/>
    </source>
</evidence>
<feature type="chain" id="PRO_5007825569" evidence="5">
    <location>
        <begin position="20"/>
        <end position="194"/>
    </location>
</feature>
<evidence type="ECO:0000259" key="6">
    <source>
        <dbReference type="PROSITE" id="PS51352"/>
    </source>
</evidence>
<feature type="domain" description="Thioredoxin" evidence="6">
    <location>
        <begin position="18"/>
        <end position="194"/>
    </location>
</feature>
<keyword evidence="2 3" id="KW-0186">Copper</keyword>
<evidence type="ECO:0000256" key="2">
    <source>
        <dbReference type="ARBA" id="ARBA00023008"/>
    </source>
</evidence>
<dbReference type="AlphaFoldDB" id="A0A161R934"/>
<evidence type="ECO:0000313" key="8">
    <source>
        <dbReference type="Proteomes" id="UP000076625"/>
    </source>
</evidence>
<protein>
    <submittedName>
        <fullName evidence="7">Photosynthetic protein synthase I</fullName>
    </submittedName>
</protein>
<dbReference type="RefSeq" id="WP_066611188.1">
    <property type="nucleotide sequence ID" value="NZ_LQQU01000015.1"/>
</dbReference>
<dbReference type="Proteomes" id="UP000076625">
    <property type="component" value="Unassembled WGS sequence"/>
</dbReference>
<keyword evidence="4" id="KW-1015">Disulfide bond</keyword>
<keyword evidence="5" id="KW-0732">Signal</keyword>
<gene>
    <name evidence="7" type="ORF">AVW16_09045</name>
</gene>
<dbReference type="Pfam" id="PF02630">
    <property type="entry name" value="SCO1-SenC"/>
    <property type="match status" value="1"/>
</dbReference>
<accession>A0A161R934</accession>
<dbReference type="PROSITE" id="PS51257">
    <property type="entry name" value="PROKAR_LIPOPROTEIN"/>
    <property type="match status" value="1"/>
</dbReference>
<dbReference type="PANTHER" id="PTHR12151:SF25">
    <property type="entry name" value="LINALOOL DEHYDRATASE_ISOMERASE DOMAIN-CONTAINING PROTEIN"/>
    <property type="match status" value="1"/>
</dbReference>
<evidence type="ECO:0000256" key="1">
    <source>
        <dbReference type="ARBA" id="ARBA00010996"/>
    </source>
</evidence>
<feature type="binding site" evidence="3">
    <location>
        <position position="72"/>
    </location>
    <ligand>
        <name>Cu cation</name>
        <dbReference type="ChEBI" id="CHEBI:23378"/>
    </ligand>
</feature>
<reference evidence="8" key="1">
    <citation type="submission" date="2016-01" db="EMBL/GenBank/DDBJ databases">
        <title>Draft genome of Chromobacterium sp. F49.</title>
        <authorList>
            <person name="Hong K.W."/>
        </authorList>
    </citation>
    <scope>NUCLEOTIDE SEQUENCE [LARGE SCALE GENOMIC DNA]</scope>
    <source>
        <strain evidence="8">CN10</strain>
    </source>
</reference>
<feature type="binding site" evidence="3">
    <location>
        <position position="76"/>
    </location>
    <ligand>
        <name>Cu cation</name>
        <dbReference type="ChEBI" id="CHEBI:23378"/>
    </ligand>
</feature>
<proteinExistence type="inferred from homology"/>
<feature type="disulfide bond" description="Redox-active" evidence="4">
    <location>
        <begin position="72"/>
        <end position="76"/>
    </location>
</feature>
<sequence length="194" mass="20593">MRVLTAVLSAAFFALALGACSPSAPPLELKGTDITGAELGGDFALTDQQGKRRALSDFKGKAVALFFGYTHCPDVCPTTMAEYAAAQKALGGDGAAVQVLFVTVDPERDTPAVLARYVPHFDPGFLGLTGTPAEVRTVTERFKVVAQKQGAGADYTVDHSAGSYLFDRDGRLRVYVPYGTPADAIAHDLRQLLR</sequence>
<comment type="similarity">
    <text evidence="1">Belongs to the SCO1/2 family.</text>
</comment>